<protein>
    <recommendedName>
        <fullName evidence="7">Phosphatidylglycerol--prolipoprotein diacylglyceryl transferase</fullName>
        <ecNumber evidence="7">2.5.1.145</ecNumber>
    </recommendedName>
</protein>
<comment type="function">
    <text evidence="7">Catalyzes the transfer of the diacylglyceryl group from phosphatidylglycerol to the sulfhydryl group of the N-terminal cysteine of a prolipoprotein, the first step in the formation of mature lipoproteins.</text>
</comment>
<reference evidence="8" key="1">
    <citation type="submission" date="2024-03" db="EMBL/GenBank/DDBJ databases">
        <title>Complete genome sequence of Mycoplasma felifaucium Z921 isolated from the trachea of a cheetah.</title>
        <authorList>
            <person name="Spergser J."/>
        </authorList>
    </citation>
    <scope>NUCLEOTIDE SEQUENCE [LARGE SCALE GENOMIC DNA]</scope>
    <source>
        <strain evidence="8">Z921</strain>
    </source>
</reference>
<dbReference type="PANTHER" id="PTHR30589">
    <property type="entry name" value="PROLIPOPROTEIN DIACYLGLYCERYL TRANSFERASE"/>
    <property type="match status" value="1"/>
</dbReference>
<evidence type="ECO:0000313" key="9">
    <source>
        <dbReference type="Proteomes" id="UP001477443"/>
    </source>
</evidence>
<keyword evidence="5 7" id="KW-1133">Transmembrane helix</keyword>
<organism evidence="8 9">
    <name type="scientific">Mycoplasmopsis felifaucium</name>
    <dbReference type="NCBI Taxonomy" id="35768"/>
    <lineage>
        <taxon>Bacteria</taxon>
        <taxon>Bacillati</taxon>
        <taxon>Mycoplasmatota</taxon>
        <taxon>Mycoplasmoidales</taxon>
        <taxon>Metamycoplasmataceae</taxon>
        <taxon>Mycoplasmopsis</taxon>
    </lineage>
</organism>
<gene>
    <name evidence="7 8" type="primary">lgt</name>
    <name evidence="8" type="ORF">WG617_00580</name>
</gene>
<feature type="transmembrane region" description="Helical" evidence="7">
    <location>
        <begin position="38"/>
        <end position="60"/>
    </location>
</feature>
<proteinExistence type="inferred from homology"/>
<evidence type="ECO:0000256" key="7">
    <source>
        <dbReference type="HAMAP-Rule" id="MF_01147"/>
    </source>
</evidence>
<dbReference type="EC" id="2.5.1.145" evidence="7"/>
<feature type="transmembrane region" description="Helical" evidence="7">
    <location>
        <begin position="107"/>
        <end position="129"/>
    </location>
</feature>
<dbReference type="GO" id="GO:0008961">
    <property type="term" value="F:phosphatidylglycerol-prolipoprotein diacylglyceryl transferase activity"/>
    <property type="evidence" value="ECO:0007669"/>
    <property type="project" value="UniProtKB-EC"/>
</dbReference>
<keyword evidence="6 7" id="KW-0472">Membrane</keyword>
<name>A0ABZ2RRN9_9BACT</name>
<feature type="transmembrane region" description="Helical" evidence="7">
    <location>
        <begin position="257"/>
        <end position="279"/>
    </location>
</feature>
<keyword evidence="2 7" id="KW-1003">Cell membrane</keyword>
<comment type="similarity">
    <text evidence="1 7">Belongs to the Lgt family.</text>
</comment>
<comment type="subcellular location">
    <subcellularLocation>
        <location evidence="7">Cell membrane</location>
        <topology evidence="7">Multi-pass membrane protein</topology>
    </subcellularLocation>
</comment>
<evidence type="ECO:0000256" key="3">
    <source>
        <dbReference type="ARBA" id="ARBA00022679"/>
    </source>
</evidence>
<evidence type="ECO:0000256" key="6">
    <source>
        <dbReference type="ARBA" id="ARBA00023136"/>
    </source>
</evidence>
<dbReference type="InterPro" id="IPR001640">
    <property type="entry name" value="Lgt"/>
</dbReference>
<dbReference type="PROSITE" id="PS01311">
    <property type="entry name" value="LGT"/>
    <property type="match status" value="1"/>
</dbReference>
<evidence type="ECO:0000313" key="8">
    <source>
        <dbReference type="EMBL" id="WXL29137.1"/>
    </source>
</evidence>
<feature type="transmembrane region" description="Helical" evidence="7">
    <location>
        <begin position="67"/>
        <end position="87"/>
    </location>
</feature>
<evidence type="ECO:0000256" key="5">
    <source>
        <dbReference type="ARBA" id="ARBA00022989"/>
    </source>
</evidence>
<dbReference type="Pfam" id="PF01790">
    <property type="entry name" value="LGT"/>
    <property type="match status" value="1"/>
</dbReference>
<accession>A0ABZ2RRN9</accession>
<comment type="catalytic activity">
    <reaction evidence="7">
        <text>L-cysteinyl-[prolipoprotein] + a 1,2-diacyl-sn-glycero-3-phospho-(1'-sn-glycerol) = an S-1,2-diacyl-sn-glyceryl-L-cysteinyl-[prolipoprotein] + sn-glycerol 1-phosphate + H(+)</text>
        <dbReference type="Rhea" id="RHEA:56712"/>
        <dbReference type="Rhea" id="RHEA-COMP:14679"/>
        <dbReference type="Rhea" id="RHEA-COMP:14680"/>
        <dbReference type="ChEBI" id="CHEBI:15378"/>
        <dbReference type="ChEBI" id="CHEBI:29950"/>
        <dbReference type="ChEBI" id="CHEBI:57685"/>
        <dbReference type="ChEBI" id="CHEBI:64716"/>
        <dbReference type="ChEBI" id="CHEBI:140658"/>
        <dbReference type="EC" id="2.5.1.145"/>
    </reaction>
</comment>
<dbReference type="PANTHER" id="PTHR30589:SF0">
    <property type="entry name" value="PHOSPHATIDYLGLYCEROL--PROLIPOPROTEIN DIACYLGLYCERYL TRANSFERASE"/>
    <property type="match status" value="1"/>
</dbReference>
<evidence type="ECO:0000256" key="1">
    <source>
        <dbReference type="ARBA" id="ARBA00007150"/>
    </source>
</evidence>
<keyword evidence="9" id="KW-1185">Reference proteome</keyword>
<keyword evidence="3 7" id="KW-0808">Transferase</keyword>
<dbReference type="EMBL" id="CP148067">
    <property type="protein sequence ID" value="WXL29137.1"/>
    <property type="molecule type" value="Genomic_DNA"/>
</dbReference>
<keyword evidence="4 7" id="KW-0812">Transmembrane</keyword>
<evidence type="ECO:0000256" key="4">
    <source>
        <dbReference type="ARBA" id="ARBA00022692"/>
    </source>
</evidence>
<feature type="transmembrane region" description="Helical" evidence="7">
    <location>
        <begin position="202"/>
        <end position="221"/>
    </location>
</feature>
<sequence>MNSSPAWHVAPGVWTPDAPIIPDKIGASVMFYIGKLPVHTYSLTLMLGIIASILTIAFFWKRARYKWDILLTLIVITIPTAIIGARLWDLVEETKNPNFNWADWYKIWQGGLSIQGGVVCAFICDFIYVYTKRDQVDIRKVADIIIPTILIGQVIGRWGNYANHELYGKIDYDGGAVLIFGKTFASNMFISDANGIGYRYPLFLYEGLANLFGYIVLVWIINTMSLLKPGSTASWYFIWYGLVRLAMEPLRQNSYQMYVVASYLFIFAGALAFLFFQFFNPTHYVSEWRKYRFVYQYAHPDLYIQWLEKTRIKTRKSKPIKEVVS</sequence>
<comment type="pathway">
    <text evidence="7">Protein modification; lipoprotein biosynthesis (diacylglyceryl transfer).</text>
</comment>
<dbReference type="HAMAP" id="MF_01147">
    <property type="entry name" value="Lgt"/>
    <property type="match status" value="1"/>
</dbReference>
<dbReference type="NCBIfam" id="TIGR00544">
    <property type="entry name" value="lgt"/>
    <property type="match status" value="1"/>
</dbReference>
<evidence type="ECO:0000256" key="2">
    <source>
        <dbReference type="ARBA" id="ARBA00022475"/>
    </source>
</evidence>
<dbReference type="RefSeq" id="WP_338822746.1">
    <property type="nucleotide sequence ID" value="NZ_CP148067.1"/>
</dbReference>
<dbReference type="Proteomes" id="UP001477443">
    <property type="component" value="Chromosome"/>
</dbReference>
<feature type="binding site" evidence="7">
    <location>
        <position position="157"/>
    </location>
    <ligand>
        <name>a 1,2-diacyl-sn-glycero-3-phospho-(1'-sn-glycerol)</name>
        <dbReference type="ChEBI" id="CHEBI:64716"/>
    </ligand>
</feature>